<dbReference type="GO" id="GO:0140664">
    <property type="term" value="F:ATP-dependent DNA damage sensor activity"/>
    <property type="evidence" value="ECO:0007669"/>
    <property type="project" value="InterPro"/>
</dbReference>
<sequence length="288" mass="31620">GFPRGKVSEVWGPSGAGKTAICLQIAALALKRGSSVIWASSESPFVMGRLNQVLKSHSIDRETTLNKNFHWLPQPTLSHQLAFVLHSKASVIPRNTSLLIFEGVHGLIEQEYPRYPILTGSEDMRRWKISRRYAVLNSLVSGLNKLATVTNTAVVVTTGCASRARPGGLGPAIVPGVGGREWDSGIFNRLVLFRDHKGRFIGLTKCRARSLVPGDGVGAVGKAFCFEFPDDGVVMRERRIGNVQMTAPVPSPKRARKRFYDEVADSEGEEEEELYGWDEDYAVLLAGE</sequence>
<dbReference type="GO" id="GO:0000707">
    <property type="term" value="P:meiotic DNA recombinase assembly"/>
    <property type="evidence" value="ECO:0007669"/>
    <property type="project" value="TreeGrafter"/>
</dbReference>
<gene>
    <name evidence="9" type="ORF">K470DRAFT_205223</name>
</gene>
<name>A0A6A7CC80_9PEZI</name>
<dbReference type="GO" id="GO:0033065">
    <property type="term" value="C:Rad51C-XRCC3 complex"/>
    <property type="evidence" value="ECO:0007669"/>
    <property type="project" value="TreeGrafter"/>
</dbReference>
<dbReference type="InterPro" id="IPR020588">
    <property type="entry name" value="RecA_ATP-bd"/>
</dbReference>
<evidence type="ECO:0000313" key="10">
    <source>
        <dbReference type="Proteomes" id="UP000799421"/>
    </source>
</evidence>
<dbReference type="InterPro" id="IPR052093">
    <property type="entry name" value="HR_Repair_Mediator"/>
</dbReference>
<evidence type="ECO:0000256" key="5">
    <source>
        <dbReference type="ARBA" id="ARBA00023204"/>
    </source>
</evidence>
<evidence type="ECO:0000256" key="6">
    <source>
        <dbReference type="ARBA" id="ARBA00023242"/>
    </source>
</evidence>
<keyword evidence="9" id="KW-0378">Hydrolase</keyword>
<keyword evidence="4" id="KW-0067">ATP-binding</keyword>
<keyword evidence="6" id="KW-0539">Nucleus</keyword>
<evidence type="ECO:0000313" key="9">
    <source>
        <dbReference type="EMBL" id="KAF2864495.1"/>
    </source>
</evidence>
<dbReference type="Pfam" id="PF08423">
    <property type="entry name" value="Rad51"/>
    <property type="match status" value="1"/>
</dbReference>
<keyword evidence="5" id="KW-0234">DNA repair</keyword>
<keyword evidence="2" id="KW-0547">Nucleotide-binding</keyword>
<dbReference type="SUPFAM" id="SSF52540">
    <property type="entry name" value="P-loop containing nucleoside triphosphate hydrolases"/>
    <property type="match status" value="1"/>
</dbReference>
<dbReference type="Gene3D" id="3.40.50.300">
    <property type="entry name" value="P-loop containing nucleotide triphosphate hydrolases"/>
    <property type="match status" value="1"/>
</dbReference>
<dbReference type="GO" id="GO:0005657">
    <property type="term" value="C:replication fork"/>
    <property type="evidence" value="ECO:0007669"/>
    <property type="project" value="TreeGrafter"/>
</dbReference>
<evidence type="ECO:0000256" key="7">
    <source>
        <dbReference type="ARBA" id="ARBA00040674"/>
    </source>
</evidence>
<evidence type="ECO:0000259" key="8">
    <source>
        <dbReference type="PROSITE" id="PS50162"/>
    </source>
</evidence>
<organism evidence="9 10">
    <name type="scientific">Piedraia hortae CBS 480.64</name>
    <dbReference type="NCBI Taxonomy" id="1314780"/>
    <lineage>
        <taxon>Eukaryota</taxon>
        <taxon>Fungi</taxon>
        <taxon>Dikarya</taxon>
        <taxon>Ascomycota</taxon>
        <taxon>Pezizomycotina</taxon>
        <taxon>Dothideomycetes</taxon>
        <taxon>Dothideomycetidae</taxon>
        <taxon>Capnodiales</taxon>
        <taxon>Piedraiaceae</taxon>
        <taxon>Piedraia</taxon>
    </lineage>
</organism>
<dbReference type="GO" id="GO:0005524">
    <property type="term" value="F:ATP binding"/>
    <property type="evidence" value="ECO:0007669"/>
    <property type="project" value="UniProtKB-KW"/>
</dbReference>
<keyword evidence="3" id="KW-0227">DNA damage</keyword>
<dbReference type="GO" id="GO:0000400">
    <property type="term" value="F:four-way junction DNA binding"/>
    <property type="evidence" value="ECO:0007669"/>
    <property type="project" value="TreeGrafter"/>
</dbReference>
<evidence type="ECO:0000256" key="2">
    <source>
        <dbReference type="ARBA" id="ARBA00022741"/>
    </source>
</evidence>
<dbReference type="PROSITE" id="PS50162">
    <property type="entry name" value="RECA_2"/>
    <property type="match status" value="1"/>
</dbReference>
<proteinExistence type="predicted"/>
<dbReference type="PANTHER" id="PTHR46239:SF1">
    <property type="entry name" value="DNA REPAIR PROTEIN RAD51 HOMOLOG 3"/>
    <property type="match status" value="1"/>
</dbReference>
<reference evidence="9" key="1">
    <citation type="journal article" date="2020" name="Stud. Mycol.">
        <title>101 Dothideomycetes genomes: a test case for predicting lifestyles and emergence of pathogens.</title>
        <authorList>
            <person name="Haridas S."/>
            <person name="Albert R."/>
            <person name="Binder M."/>
            <person name="Bloem J."/>
            <person name="Labutti K."/>
            <person name="Salamov A."/>
            <person name="Andreopoulos B."/>
            <person name="Baker S."/>
            <person name="Barry K."/>
            <person name="Bills G."/>
            <person name="Bluhm B."/>
            <person name="Cannon C."/>
            <person name="Castanera R."/>
            <person name="Culley D."/>
            <person name="Daum C."/>
            <person name="Ezra D."/>
            <person name="Gonzalez J."/>
            <person name="Henrissat B."/>
            <person name="Kuo A."/>
            <person name="Liang C."/>
            <person name="Lipzen A."/>
            <person name="Lutzoni F."/>
            <person name="Magnuson J."/>
            <person name="Mondo S."/>
            <person name="Nolan M."/>
            <person name="Ohm R."/>
            <person name="Pangilinan J."/>
            <person name="Park H.-J."/>
            <person name="Ramirez L."/>
            <person name="Alfaro M."/>
            <person name="Sun H."/>
            <person name="Tritt A."/>
            <person name="Yoshinaga Y."/>
            <person name="Zwiers L.-H."/>
            <person name="Turgeon B."/>
            <person name="Goodwin S."/>
            <person name="Spatafora J."/>
            <person name="Crous P."/>
            <person name="Grigoriev I."/>
        </authorList>
    </citation>
    <scope>NUCLEOTIDE SEQUENCE</scope>
    <source>
        <strain evidence="9">CBS 480.64</strain>
    </source>
</reference>
<feature type="non-terminal residue" evidence="9">
    <location>
        <position position="1"/>
    </location>
</feature>
<dbReference type="PANTHER" id="PTHR46239">
    <property type="entry name" value="DNA REPAIR PROTEIN RAD51 HOMOLOG 3 RAD51C"/>
    <property type="match status" value="1"/>
</dbReference>
<keyword evidence="10" id="KW-1185">Reference proteome</keyword>
<dbReference type="AlphaFoldDB" id="A0A6A7CC80"/>
<dbReference type="GO" id="GO:0007131">
    <property type="term" value="P:reciprocal meiotic recombination"/>
    <property type="evidence" value="ECO:0007669"/>
    <property type="project" value="TreeGrafter"/>
</dbReference>
<comment type="subcellular location">
    <subcellularLocation>
        <location evidence="1">Nucleus</location>
    </subcellularLocation>
</comment>
<dbReference type="Proteomes" id="UP000799421">
    <property type="component" value="Unassembled WGS sequence"/>
</dbReference>
<dbReference type="GO" id="GO:0033063">
    <property type="term" value="C:Rad51B-Rad51C-Rad51D-XRCC2 complex"/>
    <property type="evidence" value="ECO:0007669"/>
    <property type="project" value="TreeGrafter"/>
</dbReference>
<protein>
    <recommendedName>
        <fullName evidence="7">DNA repair protein RAD51 homolog 3</fullName>
    </recommendedName>
</protein>
<feature type="non-terminal residue" evidence="9">
    <location>
        <position position="288"/>
    </location>
</feature>
<dbReference type="OrthoDB" id="5957327at2759"/>
<dbReference type="InterPro" id="IPR027417">
    <property type="entry name" value="P-loop_NTPase"/>
</dbReference>
<dbReference type="InterPro" id="IPR013632">
    <property type="entry name" value="Rad51_C"/>
</dbReference>
<evidence type="ECO:0000256" key="3">
    <source>
        <dbReference type="ARBA" id="ARBA00022763"/>
    </source>
</evidence>
<feature type="domain" description="RecA family profile 1" evidence="8">
    <location>
        <begin position="1"/>
        <end position="160"/>
    </location>
</feature>
<dbReference type="GO" id="GO:0008821">
    <property type="term" value="F:crossover junction DNA endonuclease activity"/>
    <property type="evidence" value="ECO:0007669"/>
    <property type="project" value="TreeGrafter"/>
</dbReference>
<accession>A0A6A7CC80</accession>
<evidence type="ECO:0000256" key="4">
    <source>
        <dbReference type="ARBA" id="ARBA00022840"/>
    </source>
</evidence>
<dbReference type="EMBL" id="MU005957">
    <property type="protein sequence ID" value="KAF2864495.1"/>
    <property type="molecule type" value="Genomic_DNA"/>
</dbReference>
<evidence type="ECO:0000256" key="1">
    <source>
        <dbReference type="ARBA" id="ARBA00004123"/>
    </source>
</evidence>